<comment type="catalytic activity">
    <reaction evidence="7">
        <text>L-threonyl-[protein] + ATP = O-phospho-L-threonyl-[protein] + ADP + H(+)</text>
        <dbReference type="Rhea" id="RHEA:46608"/>
        <dbReference type="Rhea" id="RHEA-COMP:11060"/>
        <dbReference type="Rhea" id="RHEA-COMP:11605"/>
        <dbReference type="ChEBI" id="CHEBI:15378"/>
        <dbReference type="ChEBI" id="CHEBI:30013"/>
        <dbReference type="ChEBI" id="CHEBI:30616"/>
        <dbReference type="ChEBI" id="CHEBI:61977"/>
        <dbReference type="ChEBI" id="CHEBI:456216"/>
        <dbReference type="EC" id="2.7.11.1"/>
    </reaction>
</comment>
<keyword evidence="1 7" id="KW-0723">Serine/threonine-protein kinase</keyword>
<dbReference type="Proteomes" id="UP000824214">
    <property type="component" value="Unassembled WGS sequence"/>
</dbReference>
<keyword evidence="5 7" id="KW-0067">ATP-binding</keyword>
<dbReference type="EC" id="2.7.11.1" evidence="7"/>
<keyword evidence="3 7" id="KW-0547">Nucleotide-binding</keyword>
<dbReference type="SUPFAM" id="SSF55874">
    <property type="entry name" value="ATPase domain of HSP90 chaperone/DNA topoisomerase II/histidine kinase"/>
    <property type="match status" value="1"/>
</dbReference>
<dbReference type="GO" id="GO:0030436">
    <property type="term" value="P:asexual sporulation"/>
    <property type="evidence" value="ECO:0007669"/>
    <property type="project" value="UniProtKB-UniRule"/>
</dbReference>
<dbReference type="InterPro" id="IPR003594">
    <property type="entry name" value="HATPase_dom"/>
</dbReference>
<evidence type="ECO:0000256" key="4">
    <source>
        <dbReference type="ARBA" id="ARBA00022777"/>
    </source>
</evidence>
<dbReference type="GO" id="GO:0030435">
    <property type="term" value="P:sporulation resulting in formation of a cellular spore"/>
    <property type="evidence" value="ECO:0007669"/>
    <property type="project" value="UniProtKB-KW"/>
</dbReference>
<name>A0A9D2LWY7_9FIRM</name>
<evidence type="ECO:0000256" key="2">
    <source>
        <dbReference type="ARBA" id="ARBA00022679"/>
    </source>
</evidence>
<evidence type="ECO:0000256" key="6">
    <source>
        <dbReference type="ARBA" id="ARBA00022969"/>
    </source>
</evidence>
<dbReference type="SMART" id="SM00387">
    <property type="entry name" value="HATPase_c"/>
    <property type="match status" value="1"/>
</dbReference>
<evidence type="ECO:0000259" key="8">
    <source>
        <dbReference type="SMART" id="SM00387"/>
    </source>
</evidence>
<dbReference type="EMBL" id="DWXZ01000038">
    <property type="protein sequence ID" value="HJB36882.1"/>
    <property type="molecule type" value="Genomic_DNA"/>
</dbReference>
<evidence type="ECO:0000256" key="3">
    <source>
        <dbReference type="ARBA" id="ARBA00022741"/>
    </source>
</evidence>
<dbReference type="PANTHER" id="PTHR35526:SF3">
    <property type="entry name" value="ANTI-SIGMA-F FACTOR RSBW"/>
    <property type="match status" value="1"/>
</dbReference>
<dbReference type="Gene3D" id="3.30.565.10">
    <property type="entry name" value="Histidine kinase-like ATPase, C-terminal domain"/>
    <property type="match status" value="1"/>
</dbReference>
<dbReference type="InterPro" id="IPR010194">
    <property type="entry name" value="Anti-sigma_F"/>
</dbReference>
<dbReference type="GO" id="GO:0004674">
    <property type="term" value="F:protein serine/threonine kinase activity"/>
    <property type="evidence" value="ECO:0007669"/>
    <property type="project" value="UniProtKB-KW"/>
</dbReference>
<evidence type="ECO:0000256" key="1">
    <source>
        <dbReference type="ARBA" id="ARBA00022527"/>
    </source>
</evidence>
<proteinExistence type="inferred from homology"/>
<dbReference type="PANTHER" id="PTHR35526">
    <property type="entry name" value="ANTI-SIGMA-F FACTOR RSBW-RELATED"/>
    <property type="match status" value="1"/>
</dbReference>
<protein>
    <recommendedName>
        <fullName evidence="7">Anti-sigma F factor</fullName>
        <ecNumber evidence="7">2.7.11.1</ecNumber>
    </recommendedName>
    <alternativeName>
        <fullName evidence="7">Stage II sporulation protein AB</fullName>
    </alternativeName>
</protein>
<evidence type="ECO:0000256" key="5">
    <source>
        <dbReference type="ARBA" id="ARBA00022840"/>
    </source>
</evidence>
<evidence type="ECO:0000313" key="9">
    <source>
        <dbReference type="EMBL" id="HJB36882.1"/>
    </source>
</evidence>
<comment type="caution">
    <text evidence="9">The sequence shown here is derived from an EMBL/GenBank/DDBJ whole genome shotgun (WGS) entry which is preliminary data.</text>
</comment>
<dbReference type="NCBIfam" id="TIGR01925">
    <property type="entry name" value="spIIAB"/>
    <property type="match status" value="1"/>
</dbReference>
<comment type="similarity">
    <text evidence="7">Belongs to the anti-sigma-factor family.</text>
</comment>
<organism evidence="9 10">
    <name type="scientific">Candidatus Acutalibacter ornithocaccae</name>
    <dbReference type="NCBI Taxonomy" id="2838416"/>
    <lineage>
        <taxon>Bacteria</taxon>
        <taxon>Bacillati</taxon>
        <taxon>Bacillota</taxon>
        <taxon>Clostridia</taxon>
        <taxon>Eubacteriales</taxon>
        <taxon>Acutalibacteraceae</taxon>
        <taxon>Acutalibacter</taxon>
    </lineage>
</organism>
<dbReference type="InterPro" id="IPR050267">
    <property type="entry name" value="Anti-sigma-factor_SerPK"/>
</dbReference>
<dbReference type="Pfam" id="PF13581">
    <property type="entry name" value="HATPase_c_2"/>
    <property type="match status" value="1"/>
</dbReference>
<dbReference type="GO" id="GO:0005524">
    <property type="term" value="F:ATP binding"/>
    <property type="evidence" value="ECO:0007669"/>
    <property type="project" value="UniProtKB-KW"/>
</dbReference>
<keyword evidence="2 7" id="KW-0808">Transferase</keyword>
<keyword evidence="4 7" id="KW-0418">Kinase</keyword>
<sequence>MKPINQAQISFDSRSVNENFGRAAVAAFLTQLDPTVADLTDMKTAVSEAVTNAIVHGYKDRRGTVYITAKLFENGKAVVRVRDKGCGIPDIKKAMEPLYTTGGEERAGLGFAVMQSFCDSVRVTSTPGRGTSVTLTKYFDTKQ</sequence>
<keyword evidence="6 7" id="KW-0749">Sporulation</keyword>
<dbReference type="HAMAP" id="MF_00637">
    <property type="entry name" value="Anti_sigma_F"/>
    <property type="match status" value="1"/>
</dbReference>
<reference evidence="9" key="1">
    <citation type="journal article" date="2021" name="PeerJ">
        <title>Extensive microbial diversity within the chicken gut microbiome revealed by metagenomics and culture.</title>
        <authorList>
            <person name="Gilroy R."/>
            <person name="Ravi A."/>
            <person name="Getino M."/>
            <person name="Pursley I."/>
            <person name="Horton D.L."/>
            <person name="Alikhan N.F."/>
            <person name="Baker D."/>
            <person name="Gharbi K."/>
            <person name="Hall N."/>
            <person name="Watson M."/>
            <person name="Adriaenssens E.M."/>
            <person name="Foster-Nyarko E."/>
            <person name="Jarju S."/>
            <person name="Secka A."/>
            <person name="Antonio M."/>
            <person name="Oren A."/>
            <person name="Chaudhuri R.R."/>
            <person name="La Ragione R."/>
            <person name="Hildebrand F."/>
            <person name="Pallen M.J."/>
        </authorList>
    </citation>
    <scope>NUCLEOTIDE SEQUENCE</scope>
    <source>
        <strain evidence="9">ChiBcolR8-3208</strain>
    </source>
</reference>
<comment type="function">
    <text evidence="7">Binds to sigma F and blocks its ability to form an RNA polymerase holoenzyme (E-sigma F). Phosphorylates SpoIIAA on a serine residue. This phosphorylation may enable SpoIIAA to act as an anti-anti-sigma factor that counteracts SpoIIAB and thus releases sigma F from inhibition.</text>
</comment>
<gene>
    <name evidence="7 9" type="primary">spoIIAB</name>
    <name evidence="9" type="ORF">H9942_02290</name>
</gene>
<evidence type="ECO:0000313" key="10">
    <source>
        <dbReference type="Proteomes" id="UP000824214"/>
    </source>
</evidence>
<evidence type="ECO:0000256" key="7">
    <source>
        <dbReference type="HAMAP-Rule" id="MF_00637"/>
    </source>
</evidence>
<dbReference type="InterPro" id="IPR036890">
    <property type="entry name" value="HATPase_C_sf"/>
</dbReference>
<comment type="catalytic activity">
    <reaction evidence="7">
        <text>L-seryl-[protein] + ATP = O-phospho-L-seryl-[protein] + ADP + H(+)</text>
        <dbReference type="Rhea" id="RHEA:17989"/>
        <dbReference type="Rhea" id="RHEA-COMP:9863"/>
        <dbReference type="Rhea" id="RHEA-COMP:11604"/>
        <dbReference type="ChEBI" id="CHEBI:15378"/>
        <dbReference type="ChEBI" id="CHEBI:29999"/>
        <dbReference type="ChEBI" id="CHEBI:30616"/>
        <dbReference type="ChEBI" id="CHEBI:83421"/>
        <dbReference type="ChEBI" id="CHEBI:456216"/>
        <dbReference type="EC" id="2.7.11.1"/>
    </reaction>
</comment>
<reference evidence="9" key="2">
    <citation type="submission" date="2021-04" db="EMBL/GenBank/DDBJ databases">
        <authorList>
            <person name="Gilroy R."/>
        </authorList>
    </citation>
    <scope>NUCLEOTIDE SEQUENCE</scope>
    <source>
        <strain evidence="9">ChiBcolR8-3208</strain>
    </source>
</reference>
<accession>A0A9D2LWY7</accession>
<dbReference type="GO" id="GO:0042174">
    <property type="term" value="P:negative regulation of sporulation resulting in formation of a cellular spore"/>
    <property type="evidence" value="ECO:0007669"/>
    <property type="project" value="InterPro"/>
</dbReference>
<dbReference type="GO" id="GO:0016989">
    <property type="term" value="F:sigma factor antagonist activity"/>
    <property type="evidence" value="ECO:0007669"/>
    <property type="project" value="InterPro"/>
</dbReference>
<feature type="domain" description="Histidine kinase/HSP90-like ATPase" evidence="8">
    <location>
        <begin position="37"/>
        <end position="141"/>
    </location>
</feature>
<dbReference type="AlphaFoldDB" id="A0A9D2LWY7"/>